<keyword evidence="1" id="KW-0175">Coiled coil</keyword>
<dbReference type="AlphaFoldDB" id="A0A150H1K1"/>
<keyword evidence="3" id="KW-1185">Reference proteome</keyword>
<accession>A0A150H1K1</accession>
<protein>
    <submittedName>
        <fullName evidence="2">Uncharacterized protein</fullName>
    </submittedName>
</protein>
<evidence type="ECO:0000256" key="1">
    <source>
        <dbReference type="SAM" id="Coils"/>
    </source>
</evidence>
<reference evidence="3" key="1">
    <citation type="journal article" date="2016" name="Nat. Commun.">
        <title>The Gonium pectorale genome demonstrates co-option of cell cycle regulation during the evolution of multicellularity.</title>
        <authorList>
            <person name="Hanschen E.R."/>
            <person name="Marriage T.N."/>
            <person name="Ferris P.J."/>
            <person name="Hamaji T."/>
            <person name="Toyoda A."/>
            <person name="Fujiyama A."/>
            <person name="Neme R."/>
            <person name="Noguchi H."/>
            <person name="Minakuchi Y."/>
            <person name="Suzuki M."/>
            <person name="Kawai-Toyooka H."/>
            <person name="Smith D.R."/>
            <person name="Sparks H."/>
            <person name="Anderson J."/>
            <person name="Bakaric R."/>
            <person name="Luria V."/>
            <person name="Karger A."/>
            <person name="Kirschner M.W."/>
            <person name="Durand P.M."/>
            <person name="Michod R.E."/>
            <person name="Nozaki H."/>
            <person name="Olson B.J."/>
        </authorList>
    </citation>
    <scope>NUCLEOTIDE SEQUENCE [LARGE SCALE GENOMIC DNA]</scope>
    <source>
        <strain evidence="3">NIES-2863</strain>
    </source>
</reference>
<gene>
    <name evidence="2" type="ORF">GPECTOR_2g1579</name>
</gene>
<dbReference type="EMBL" id="LSYV01000003">
    <property type="protein sequence ID" value="KXZ56027.1"/>
    <property type="molecule type" value="Genomic_DNA"/>
</dbReference>
<comment type="caution">
    <text evidence="2">The sequence shown here is derived from an EMBL/GenBank/DDBJ whole genome shotgun (WGS) entry which is preliminary data.</text>
</comment>
<dbReference type="Proteomes" id="UP000075714">
    <property type="component" value="Unassembled WGS sequence"/>
</dbReference>
<feature type="coiled-coil region" evidence="1">
    <location>
        <begin position="477"/>
        <end position="504"/>
    </location>
</feature>
<dbReference type="OrthoDB" id="538905at2759"/>
<evidence type="ECO:0000313" key="3">
    <source>
        <dbReference type="Proteomes" id="UP000075714"/>
    </source>
</evidence>
<name>A0A150H1K1_GONPE</name>
<evidence type="ECO:0000313" key="2">
    <source>
        <dbReference type="EMBL" id="KXZ56027.1"/>
    </source>
</evidence>
<dbReference type="STRING" id="33097.A0A150H1K1"/>
<sequence length="791" mass="84755">MWPAAAGSSSLPPARWCEPQELLASVVGFCHLPASQLRSDGDVEALCKLVGRFAQALQDRSAFEPHVWPGLSPGDARSLQLAAAALTSRSGTAVTWFPEYGCALLALGPPGGAGLELDDVVLERGGVCTGPQHPGHLVREALAHLHLWLLRRQLALLQPATATPIFQTAVSQMLQSAAEQAAALADDGYNMAAFEAACRDARTRLVALVGERALSAARTLELPTYGSAGFQGTLAPPVGALPTHAAPRAEENGVAAARWRASRNLGALPLLRTGAAFADVLQQLEDPQWAQPGADDDIAAQLALRSVERELFRRAAQGFDASSNRLDQLEVEALEAVVDAYRAAVQRFLRTPAAAAVMRVELRSRELLVVWVAYCLTHAAAAREHPLLLRYGCLENYADLRHLVLSDAKAVNAALSVAAYLQAHSRAGCEVFSLRDGGAASRGLAQQFAAACPRLTAILAAEQSDAEARVAGHWREVRRKQRLAAELREELRGLKAEGADLAASLRLRESELSSAQYTYSHYGYTLDRMDAVSRAQAKVNTARSRVSANSAEQSRVTAELTQAERAPQAVIQPLPEGPDLARQWLFFLHMPSAFRRLSRASFLAQQMLLPRPISGALAKAIGASFATGLVDHYNRCRGDDIYHGKLRQRADGADGEVMLMSHQLVPHVKTVGPHHVDDCRSSRDGVWYPDGLVACMAWGGSGAAADAGQGFPPTFDPFTAVEARIVELYFTERLPAASSALQWAMDQHRTAADTPATRGNVALATQGGLQGRTRQGQDKTGLGLAGLCVCA</sequence>
<proteinExistence type="predicted"/>
<organism evidence="2 3">
    <name type="scientific">Gonium pectorale</name>
    <name type="common">Green alga</name>
    <dbReference type="NCBI Taxonomy" id="33097"/>
    <lineage>
        <taxon>Eukaryota</taxon>
        <taxon>Viridiplantae</taxon>
        <taxon>Chlorophyta</taxon>
        <taxon>core chlorophytes</taxon>
        <taxon>Chlorophyceae</taxon>
        <taxon>CS clade</taxon>
        <taxon>Chlamydomonadales</taxon>
        <taxon>Volvocaceae</taxon>
        <taxon>Gonium</taxon>
    </lineage>
</organism>